<proteinExistence type="predicted"/>
<reference evidence="1" key="1">
    <citation type="submission" date="2020-08" db="EMBL/GenBank/DDBJ databases">
        <title>Genome public.</title>
        <authorList>
            <person name="Liu C."/>
            <person name="Sun Q."/>
        </authorList>
    </citation>
    <scope>NUCLEOTIDE SEQUENCE</scope>
    <source>
        <strain evidence="1">NSJ-64</strain>
    </source>
</reference>
<name>A0A926IH85_9FIRM</name>
<dbReference type="Proteomes" id="UP000623678">
    <property type="component" value="Unassembled WGS sequence"/>
</dbReference>
<evidence type="ECO:0000313" key="2">
    <source>
        <dbReference type="Proteomes" id="UP000623678"/>
    </source>
</evidence>
<gene>
    <name evidence="1" type="ORF">H8705_04715</name>
</gene>
<dbReference type="EMBL" id="JACRTD010000003">
    <property type="protein sequence ID" value="MBC8584880.1"/>
    <property type="molecule type" value="Genomic_DNA"/>
</dbReference>
<accession>A0A926IH85</accession>
<organism evidence="1 2">
    <name type="scientific">Youxingia wuxianensis</name>
    <dbReference type="NCBI Taxonomy" id="2763678"/>
    <lineage>
        <taxon>Bacteria</taxon>
        <taxon>Bacillati</taxon>
        <taxon>Bacillota</taxon>
        <taxon>Clostridia</taxon>
        <taxon>Eubacteriales</taxon>
        <taxon>Oscillospiraceae</taxon>
        <taxon>Youxingia</taxon>
    </lineage>
</organism>
<keyword evidence="2" id="KW-1185">Reference proteome</keyword>
<comment type="caution">
    <text evidence="1">The sequence shown here is derived from an EMBL/GenBank/DDBJ whole genome shotgun (WGS) entry which is preliminary data.</text>
</comment>
<protein>
    <recommendedName>
        <fullName evidence="3">Antirestriction protein</fullName>
    </recommendedName>
</protein>
<evidence type="ECO:0000313" key="1">
    <source>
        <dbReference type="EMBL" id="MBC8584880.1"/>
    </source>
</evidence>
<evidence type="ECO:0008006" key="3">
    <source>
        <dbReference type="Google" id="ProtNLM"/>
    </source>
</evidence>
<sequence length="344" mass="38971">MSTQDLKLFDLLDGLEMTKSQYEWLARRFENMTAKEALLFRGAMQIEQPQATCDVMQIANQLEHYELLYGAGNDFALGNFVMEHIFYPSSQTREFLDPAKVGAAYRQKDGNTFCDGNFIRLSSPLDLSQNSDPAMLPDRGDYGIRVKLASRNNMEGIWVGFPDTSEYMDSSHPDELLLALDALDAETLTECIAVDVDCCLPQLRDILSQYDSAAELIRHAIDFGYVWAEQGQGEPRWLDKWQAVMELEDCHQLDYALDLAQNIHCYNFMPRDMEVAEYGRLLAKQDGVYPNDALLAECFDAEGYANQKMKNLGLSAAEHGYVSWNGSEILYEYSQPPSSPTMSM</sequence>
<dbReference type="RefSeq" id="WP_262394672.1">
    <property type="nucleotide sequence ID" value="NZ_JACRTD010000003.1"/>
</dbReference>
<dbReference type="AlphaFoldDB" id="A0A926IH85"/>